<name>A0A7V0T4S3_UNCW3</name>
<evidence type="ECO:0000256" key="2">
    <source>
        <dbReference type="ARBA" id="ARBA00022448"/>
    </source>
</evidence>
<dbReference type="PANTHER" id="PTHR30069:SF29">
    <property type="entry name" value="HEMOGLOBIN AND HEMOGLOBIN-HAPTOGLOBIN-BINDING PROTEIN 1-RELATED"/>
    <property type="match status" value="1"/>
</dbReference>
<feature type="non-terminal residue" evidence="13">
    <location>
        <position position="1"/>
    </location>
</feature>
<keyword evidence="8 13" id="KW-0675">Receptor</keyword>
<evidence type="ECO:0000256" key="9">
    <source>
        <dbReference type="ARBA" id="ARBA00023237"/>
    </source>
</evidence>
<dbReference type="Proteomes" id="UP000885672">
    <property type="component" value="Unassembled WGS sequence"/>
</dbReference>
<proteinExistence type="inferred from homology"/>
<keyword evidence="2 10" id="KW-0813">Transport</keyword>
<evidence type="ECO:0000256" key="8">
    <source>
        <dbReference type="ARBA" id="ARBA00023170"/>
    </source>
</evidence>
<dbReference type="InterPro" id="IPR000531">
    <property type="entry name" value="Beta-barrel_TonB"/>
</dbReference>
<keyword evidence="9 10" id="KW-0998">Cell outer membrane</keyword>
<dbReference type="PANTHER" id="PTHR30069">
    <property type="entry name" value="TONB-DEPENDENT OUTER MEMBRANE RECEPTOR"/>
    <property type="match status" value="1"/>
</dbReference>
<keyword evidence="7 10" id="KW-0472">Membrane</keyword>
<dbReference type="GO" id="GO:0009279">
    <property type="term" value="C:cell outer membrane"/>
    <property type="evidence" value="ECO:0007669"/>
    <property type="project" value="UniProtKB-SubCell"/>
</dbReference>
<dbReference type="AlphaFoldDB" id="A0A7V0T4S3"/>
<evidence type="ECO:0000256" key="11">
    <source>
        <dbReference type="SAM" id="MobiDB-lite"/>
    </source>
</evidence>
<evidence type="ECO:0000259" key="12">
    <source>
        <dbReference type="Pfam" id="PF00593"/>
    </source>
</evidence>
<evidence type="ECO:0000256" key="3">
    <source>
        <dbReference type="ARBA" id="ARBA00022452"/>
    </source>
</evidence>
<evidence type="ECO:0000256" key="1">
    <source>
        <dbReference type="ARBA" id="ARBA00004571"/>
    </source>
</evidence>
<accession>A0A7V0T4S3</accession>
<dbReference type="InterPro" id="IPR039426">
    <property type="entry name" value="TonB-dep_rcpt-like"/>
</dbReference>
<comment type="subcellular location">
    <subcellularLocation>
        <location evidence="1 10">Cell outer membrane</location>
        <topology evidence="1 10">Multi-pass membrane protein</topology>
    </subcellularLocation>
</comment>
<evidence type="ECO:0000256" key="4">
    <source>
        <dbReference type="ARBA" id="ARBA00022692"/>
    </source>
</evidence>
<dbReference type="GO" id="GO:0015344">
    <property type="term" value="F:siderophore uptake transmembrane transporter activity"/>
    <property type="evidence" value="ECO:0007669"/>
    <property type="project" value="TreeGrafter"/>
</dbReference>
<feature type="region of interest" description="Disordered" evidence="11">
    <location>
        <begin position="290"/>
        <end position="311"/>
    </location>
</feature>
<dbReference type="EMBL" id="DSBX01000049">
    <property type="protein sequence ID" value="HDQ98921.1"/>
    <property type="molecule type" value="Genomic_DNA"/>
</dbReference>
<dbReference type="Pfam" id="PF00593">
    <property type="entry name" value="TonB_dep_Rec_b-barrel"/>
    <property type="match status" value="1"/>
</dbReference>
<comment type="caution">
    <text evidence="13">The sequence shown here is derived from an EMBL/GenBank/DDBJ whole genome shotgun (WGS) entry which is preliminary data.</text>
</comment>
<comment type="similarity">
    <text evidence="10">Belongs to the TonB-dependent receptor family.</text>
</comment>
<dbReference type="SUPFAM" id="SSF56935">
    <property type="entry name" value="Porins"/>
    <property type="match status" value="1"/>
</dbReference>
<evidence type="ECO:0000256" key="7">
    <source>
        <dbReference type="ARBA" id="ARBA00023136"/>
    </source>
</evidence>
<keyword evidence="4 10" id="KW-0812">Transmembrane</keyword>
<sequence>HVTQYSVSVYENSLPWDPNPFWDAFNYKPLTVAGYLQDKADFEDLVVRAGLRLDYLDSKARVRAFPESLGSPPAISDSLLPVAAKWRVSPRLGISYPITERIKFRFSYGHFFKNPMFNNLFSYAEKTAAELRGRGNVIVGNADMSAEKTIAYEFGFDAQLSDFFQFDLTAFYKDVFDLSGIRVVPALPQPYSMFYNVEYARIQGFEATLTKILSDYWAARAGYTFQIAKGTASDAFAQYGRSDPYKIDYYLDQDQRHTVSGDLTFSFPEDFVFLPLRSFDVSGVANYGSGTPYTPTDTRGSPTGPENSARLPATFGIDARVGREFRFGGMSLQLTCDIANVLNTTTVINVHTATGLPNETGRRITVNEFGPGLAFGDLYYHPARDFNKDGYITRYEAYRSYIVAYNDRNDPPTYYGPPRKIRLGANLSF</sequence>
<protein>
    <submittedName>
        <fullName evidence="13">TonB-dependent receptor</fullName>
    </submittedName>
</protein>
<evidence type="ECO:0000256" key="6">
    <source>
        <dbReference type="ARBA" id="ARBA00023077"/>
    </source>
</evidence>
<keyword evidence="3 10" id="KW-1134">Transmembrane beta strand</keyword>
<evidence type="ECO:0000313" key="13">
    <source>
        <dbReference type="EMBL" id="HDQ98921.1"/>
    </source>
</evidence>
<reference evidence="13" key="1">
    <citation type="journal article" date="2020" name="mSystems">
        <title>Genome- and Community-Level Interaction Insights into Carbon Utilization and Element Cycling Functions of Hydrothermarchaeota in Hydrothermal Sediment.</title>
        <authorList>
            <person name="Zhou Z."/>
            <person name="Liu Y."/>
            <person name="Xu W."/>
            <person name="Pan J."/>
            <person name="Luo Z.H."/>
            <person name="Li M."/>
        </authorList>
    </citation>
    <scope>NUCLEOTIDE SEQUENCE [LARGE SCALE GENOMIC DNA]</scope>
    <source>
        <strain evidence="13">SpSt-1182</strain>
    </source>
</reference>
<dbReference type="GO" id="GO:0044718">
    <property type="term" value="P:siderophore transmembrane transport"/>
    <property type="evidence" value="ECO:0007669"/>
    <property type="project" value="TreeGrafter"/>
</dbReference>
<organism evidence="13">
    <name type="scientific">candidate division WOR-3 bacterium</name>
    <dbReference type="NCBI Taxonomy" id="2052148"/>
    <lineage>
        <taxon>Bacteria</taxon>
        <taxon>Bacteria division WOR-3</taxon>
    </lineage>
</organism>
<dbReference type="PROSITE" id="PS52016">
    <property type="entry name" value="TONB_DEPENDENT_REC_3"/>
    <property type="match status" value="1"/>
</dbReference>
<dbReference type="InterPro" id="IPR036942">
    <property type="entry name" value="Beta-barrel_TonB_sf"/>
</dbReference>
<gene>
    <name evidence="13" type="ORF">ENN51_01345</name>
</gene>
<evidence type="ECO:0000256" key="10">
    <source>
        <dbReference type="PROSITE-ProRule" id="PRU01360"/>
    </source>
</evidence>
<keyword evidence="6" id="KW-0798">TonB box</keyword>
<dbReference type="Gene3D" id="2.40.170.20">
    <property type="entry name" value="TonB-dependent receptor, beta-barrel domain"/>
    <property type="match status" value="1"/>
</dbReference>
<feature type="compositionally biased region" description="Polar residues" evidence="11">
    <location>
        <begin position="290"/>
        <end position="306"/>
    </location>
</feature>
<keyword evidence="5" id="KW-0732">Signal</keyword>
<feature type="domain" description="TonB-dependent receptor-like beta-barrel" evidence="12">
    <location>
        <begin position="15"/>
        <end position="334"/>
    </location>
</feature>
<evidence type="ECO:0000256" key="5">
    <source>
        <dbReference type="ARBA" id="ARBA00022729"/>
    </source>
</evidence>